<keyword evidence="2" id="KW-1185">Reference proteome</keyword>
<accession>A0A9N9JE68</accession>
<dbReference type="AlphaFoldDB" id="A0A9N9JE68"/>
<organism evidence="1 2">
    <name type="scientific">Acaulospora morrowiae</name>
    <dbReference type="NCBI Taxonomy" id="94023"/>
    <lineage>
        <taxon>Eukaryota</taxon>
        <taxon>Fungi</taxon>
        <taxon>Fungi incertae sedis</taxon>
        <taxon>Mucoromycota</taxon>
        <taxon>Glomeromycotina</taxon>
        <taxon>Glomeromycetes</taxon>
        <taxon>Diversisporales</taxon>
        <taxon>Acaulosporaceae</taxon>
        <taxon>Acaulospora</taxon>
    </lineage>
</organism>
<name>A0A9N9JE68_9GLOM</name>
<dbReference type="OrthoDB" id="5570127at2759"/>
<feature type="non-terminal residue" evidence="1">
    <location>
        <position position="265"/>
    </location>
</feature>
<evidence type="ECO:0000313" key="2">
    <source>
        <dbReference type="Proteomes" id="UP000789342"/>
    </source>
</evidence>
<evidence type="ECO:0000313" key="1">
    <source>
        <dbReference type="EMBL" id="CAG8774462.1"/>
    </source>
</evidence>
<proteinExistence type="predicted"/>
<protein>
    <submittedName>
        <fullName evidence="1">14579_t:CDS:1</fullName>
    </submittedName>
</protein>
<comment type="caution">
    <text evidence="1">The sequence shown here is derived from an EMBL/GenBank/DDBJ whole genome shotgun (WGS) entry which is preliminary data.</text>
</comment>
<dbReference type="EMBL" id="CAJVPV010048497">
    <property type="protein sequence ID" value="CAG8774462.1"/>
    <property type="molecule type" value="Genomic_DNA"/>
</dbReference>
<reference evidence="1" key="1">
    <citation type="submission" date="2021-06" db="EMBL/GenBank/DDBJ databases">
        <authorList>
            <person name="Kallberg Y."/>
            <person name="Tangrot J."/>
            <person name="Rosling A."/>
        </authorList>
    </citation>
    <scope>NUCLEOTIDE SEQUENCE</scope>
    <source>
        <strain evidence="1">CL551</strain>
    </source>
</reference>
<dbReference type="InterPro" id="IPR046805">
    <property type="entry name" value="Tra1_ring"/>
</dbReference>
<gene>
    <name evidence="1" type="ORF">AMORRO_LOCUS16803</name>
</gene>
<dbReference type="Pfam" id="PF20206">
    <property type="entry name" value="Tra1_ring"/>
    <property type="match status" value="2"/>
</dbReference>
<sequence>MDPENSPRKRQLIEHGGELRGITVSDHNPKYVPNTGLRENVVSYLIKFVCTSNESVNKGVLTRRALELIKEFLQPEFWPEISVKLNVFDRTLKDAENQNTPDNTCNSLEVLNIILERKSTDWCLANIMHLQQLLKHNAFIKMINTTIQEGLQTGNNLYSIMMLSKAMGSSIPKNIDPFMAEVILVVQKLTKEVINSNQNAPSNATITSSNAQQPDSPISVLIMALQIVDSRISDLNEPRPVFLTCLAQLVEKTKDNELLRTIFGM</sequence>
<dbReference type="Proteomes" id="UP000789342">
    <property type="component" value="Unassembled WGS sequence"/>
</dbReference>